<comment type="caution">
    <text evidence="2">The sequence shown here is derived from an EMBL/GenBank/DDBJ whole genome shotgun (WGS) entry which is preliminary data.</text>
</comment>
<dbReference type="Proteomes" id="UP001139648">
    <property type="component" value="Unassembled WGS sequence"/>
</dbReference>
<feature type="compositionally biased region" description="Low complexity" evidence="1">
    <location>
        <begin position="35"/>
        <end position="47"/>
    </location>
</feature>
<dbReference type="AlphaFoldDB" id="A0A9X2K1X3"/>
<gene>
    <name evidence="2" type="ORF">HD597_001016</name>
</gene>
<protein>
    <submittedName>
        <fullName evidence="2">Uncharacterized protein</fullName>
    </submittedName>
</protein>
<reference evidence="2" key="1">
    <citation type="submission" date="2022-06" db="EMBL/GenBank/DDBJ databases">
        <title>Sequencing the genomes of 1000 actinobacteria strains.</title>
        <authorList>
            <person name="Klenk H.-P."/>
        </authorList>
    </citation>
    <scope>NUCLEOTIDE SEQUENCE</scope>
    <source>
        <strain evidence="2">DSM 46694</strain>
    </source>
</reference>
<feature type="compositionally biased region" description="Polar residues" evidence="1">
    <location>
        <begin position="222"/>
        <end position="240"/>
    </location>
</feature>
<feature type="region of interest" description="Disordered" evidence="1">
    <location>
        <begin position="30"/>
        <end position="207"/>
    </location>
</feature>
<feature type="compositionally biased region" description="Polar residues" evidence="1">
    <location>
        <begin position="152"/>
        <end position="164"/>
    </location>
</feature>
<evidence type="ECO:0000313" key="2">
    <source>
        <dbReference type="EMBL" id="MCP2353996.1"/>
    </source>
</evidence>
<feature type="region of interest" description="Disordered" evidence="1">
    <location>
        <begin position="222"/>
        <end position="378"/>
    </location>
</feature>
<feature type="compositionally biased region" description="Low complexity" evidence="1">
    <location>
        <begin position="142"/>
        <end position="151"/>
    </location>
</feature>
<name>A0A9X2K1X3_9ACTN</name>
<evidence type="ECO:0000313" key="3">
    <source>
        <dbReference type="Proteomes" id="UP001139648"/>
    </source>
</evidence>
<organism evidence="2 3">
    <name type="scientific">Nonomuraea thailandensis</name>
    <dbReference type="NCBI Taxonomy" id="1188745"/>
    <lineage>
        <taxon>Bacteria</taxon>
        <taxon>Bacillati</taxon>
        <taxon>Actinomycetota</taxon>
        <taxon>Actinomycetes</taxon>
        <taxon>Streptosporangiales</taxon>
        <taxon>Streptosporangiaceae</taxon>
        <taxon>Nonomuraea</taxon>
    </lineage>
</organism>
<evidence type="ECO:0000256" key="1">
    <source>
        <dbReference type="SAM" id="MobiDB-lite"/>
    </source>
</evidence>
<sequence>MNYIGVTTRCCGPTVEARDHERKLSGALPLKSLISPPSSSVPGVSSGDCDLPAGRSVTSVASSHGREQTSQRYPRPHPALAHPFPRPLSDASGSRQPTAGSTVASRLPTADCRATDRGPRAGRGSRRTSVSLRFAARRGRASARNAPRPSFGTQRATPSFGSRRTATELPYAAGHGRASALGRSQTDSASVGRRAAVEPGRTPAALPPATFIMATADDHATATCQDSKQASGTAHPQRTCRQAPMQPAPRVRRQGPATAPPQRAQFRRQGTARHRTQRQRGTTQHPGHSNASAAPRNAPARHSSGRPATMEWRDATPARHNAPARGGIPAQPTTTARNRQSVPRKRVSHIATLPTARRGRPRYPDRTTRRGPIWPDPN</sequence>
<proteinExistence type="predicted"/>
<dbReference type="EMBL" id="JAMZEB010000002">
    <property type="protein sequence ID" value="MCP2353996.1"/>
    <property type="molecule type" value="Genomic_DNA"/>
</dbReference>
<keyword evidence="3" id="KW-1185">Reference proteome</keyword>
<accession>A0A9X2K1X3</accession>
<feature type="compositionally biased region" description="Polar residues" evidence="1">
    <location>
        <begin position="331"/>
        <end position="341"/>
    </location>
</feature>
<feature type="compositionally biased region" description="Low complexity" evidence="1">
    <location>
        <begin position="279"/>
        <end position="302"/>
    </location>
</feature>
<feature type="compositionally biased region" description="Polar residues" evidence="1">
    <location>
        <begin position="91"/>
        <end position="104"/>
    </location>
</feature>